<evidence type="ECO:0000313" key="2">
    <source>
        <dbReference type="Proteomes" id="UP000466586"/>
    </source>
</evidence>
<dbReference type="RefSeq" id="WP_160844193.1">
    <property type="nucleotide sequence ID" value="NZ_WVHT01000003.1"/>
</dbReference>
<keyword evidence="2" id="KW-1185">Reference proteome</keyword>
<protein>
    <submittedName>
        <fullName evidence="1">Uncharacterized protein</fullName>
    </submittedName>
</protein>
<evidence type="ECO:0000313" key="1">
    <source>
        <dbReference type="EMBL" id="MXV51019.1"/>
    </source>
</evidence>
<dbReference type="EMBL" id="WVHT01000003">
    <property type="protein sequence ID" value="MXV51019.1"/>
    <property type="molecule type" value="Genomic_DNA"/>
</dbReference>
<sequence>MKRTSISFGRSGPALHSNFCERIVLDCWNDNKNFLFDQVYRTKNRFSSARNKLLQTGENSTFVADVLEPNQE</sequence>
<dbReference type="AlphaFoldDB" id="A0A7K1YA65"/>
<organism evidence="1 2">
    <name type="scientific">Hufsiella arboris</name>
    <dbReference type="NCBI Taxonomy" id="2695275"/>
    <lineage>
        <taxon>Bacteria</taxon>
        <taxon>Pseudomonadati</taxon>
        <taxon>Bacteroidota</taxon>
        <taxon>Sphingobacteriia</taxon>
        <taxon>Sphingobacteriales</taxon>
        <taxon>Sphingobacteriaceae</taxon>
        <taxon>Hufsiella</taxon>
    </lineage>
</organism>
<dbReference type="Proteomes" id="UP000466586">
    <property type="component" value="Unassembled WGS sequence"/>
</dbReference>
<name>A0A7K1YA65_9SPHI</name>
<proteinExistence type="predicted"/>
<accession>A0A7K1YA65</accession>
<comment type="caution">
    <text evidence="1">The sequence shown here is derived from an EMBL/GenBank/DDBJ whole genome shotgun (WGS) entry which is preliminary data.</text>
</comment>
<gene>
    <name evidence="1" type="ORF">GS399_08545</name>
</gene>
<reference evidence="1 2" key="1">
    <citation type="submission" date="2019-11" db="EMBL/GenBank/DDBJ databases">
        <title>Pedobacter sp. HMF7647 Genome sequencing and assembly.</title>
        <authorList>
            <person name="Kang H."/>
            <person name="Kim H."/>
            <person name="Joh K."/>
        </authorList>
    </citation>
    <scope>NUCLEOTIDE SEQUENCE [LARGE SCALE GENOMIC DNA]</scope>
    <source>
        <strain evidence="1 2">HMF7647</strain>
    </source>
</reference>